<name>A0A022PQU0_ERYGU</name>
<dbReference type="AlphaFoldDB" id="A0A022PQU0"/>
<dbReference type="PANTHER" id="PTHR43180:SF61">
    <property type="entry name" value="SECOISOLARICIRESINOL DEHYDROGENASE"/>
    <property type="match status" value="1"/>
</dbReference>
<gene>
    <name evidence="3" type="ORF">MIMGU_mgv1a011664mg</name>
</gene>
<dbReference type="FunFam" id="3.40.50.720:FF:000084">
    <property type="entry name" value="Short-chain dehydrogenase reductase"/>
    <property type="match status" value="1"/>
</dbReference>
<evidence type="ECO:0000313" key="3">
    <source>
        <dbReference type="EMBL" id="EYU18091.1"/>
    </source>
</evidence>
<dbReference type="Pfam" id="PF13561">
    <property type="entry name" value="adh_short_C2"/>
    <property type="match status" value="1"/>
</dbReference>
<evidence type="ECO:0000313" key="4">
    <source>
        <dbReference type="Proteomes" id="UP000030748"/>
    </source>
</evidence>
<dbReference type="PhylomeDB" id="A0A022PQU0"/>
<evidence type="ECO:0008006" key="5">
    <source>
        <dbReference type="Google" id="ProtNLM"/>
    </source>
</evidence>
<dbReference type="GO" id="GO:0016616">
    <property type="term" value="F:oxidoreductase activity, acting on the CH-OH group of donors, NAD or NADP as acceptor"/>
    <property type="evidence" value="ECO:0007669"/>
    <property type="project" value="UniProtKB-ARBA"/>
</dbReference>
<protein>
    <recommendedName>
        <fullName evidence="5">Secoisolariciresinol dehydrogenase</fullName>
    </recommendedName>
</protein>
<proteinExistence type="inferred from homology"/>
<dbReference type="OrthoDB" id="294295at2759"/>
<dbReference type="Gene3D" id="3.40.50.720">
    <property type="entry name" value="NAD(P)-binding Rossmann-like Domain"/>
    <property type="match status" value="1"/>
</dbReference>
<dbReference type="Proteomes" id="UP000030748">
    <property type="component" value="Unassembled WGS sequence"/>
</dbReference>
<dbReference type="PANTHER" id="PTHR43180">
    <property type="entry name" value="3-OXOACYL-(ACYL-CARRIER-PROTEIN) REDUCTASE (AFU_ORTHOLOGUE AFUA_6G11210)"/>
    <property type="match status" value="1"/>
</dbReference>
<dbReference type="SUPFAM" id="SSF51735">
    <property type="entry name" value="NAD(P)-binding Rossmann-fold domains"/>
    <property type="match status" value="1"/>
</dbReference>
<comment type="similarity">
    <text evidence="1">Belongs to the short-chain dehydrogenases/reductases (SDR) family.</text>
</comment>
<dbReference type="eggNOG" id="KOG0725">
    <property type="taxonomic scope" value="Eukaryota"/>
</dbReference>
<organism evidence="3 4">
    <name type="scientific">Erythranthe guttata</name>
    <name type="common">Yellow monkey flower</name>
    <name type="synonym">Mimulus guttatus</name>
    <dbReference type="NCBI Taxonomy" id="4155"/>
    <lineage>
        <taxon>Eukaryota</taxon>
        <taxon>Viridiplantae</taxon>
        <taxon>Streptophyta</taxon>
        <taxon>Embryophyta</taxon>
        <taxon>Tracheophyta</taxon>
        <taxon>Spermatophyta</taxon>
        <taxon>Magnoliopsida</taxon>
        <taxon>eudicotyledons</taxon>
        <taxon>Gunneridae</taxon>
        <taxon>Pentapetalae</taxon>
        <taxon>asterids</taxon>
        <taxon>lamiids</taxon>
        <taxon>Lamiales</taxon>
        <taxon>Phrymaceae</taxon>
        <taxon>Erythranthe</taxon>
    </lineage>
</organism>
<dbReference type="InterPro" id="IPR036291">
    <property type="entry name" value="NAD(P)-bd_dom_sf"/>
</dbReference>
<dbReference type="STRING" id="4155.A0A022PQU0"/>
<reference evidence="3 4" key="1">
    <citation type="journal article" date="2013" name="Proc. Natl. Acad. Sci. U.S.A.">
        <title>Fine-scale variation in meiotic recombination in Mimulus inferred from population shotgun sequencing.</title>
        <authorList>
            <person name="Hellsten U."/>
            <person name="Wright K.M."/>
            <person name="Jenkins J."/>
            <person name="Shu S."/>
            <person name="Yuan Y."/>
            <person name="Wessler S.R."/>
            <person name="Schmutz J."/>
            <person name="Willis J.H."/>
            <person name="Rokhsar D.S."/>
        </authorList>
    </citation>
    <scope>NUCLEOTIDE SEQUENCE [LARGE SCALE GENOMIC DNA]</scope>
    <source>
        <strain evidence="4">cv. DUN x IM62</strain>
    </source>
</reference>
<dbReference type="PRINTS" id="PR00081">
    <property type="entry name" value="GDHRDH"/>
</dbReference>
<evidence type="ECO:0000256" key="1">
    <source>
        <dbReference type="ARBA" id="ARBA00006484"/>
    </source>
</evidence>
<keyword evidence="4" id="KW-1185">Reference proteome</keyword>
<dbReference type="InterPro" id="IPR002347">
    <property type="entry name" value="SDR_fam"/>
</dbReference>
<keyword evidence="2" id="KW-0560">Oxidoreductase</keyword>
<evidence type="ECO:0000256" key="2">
    <source>
        <dbReference type="ARBA" id="ARBA00023002"/>
    </source>
</evidence>
<accession>A0A022PQU0</accession>
<dbReference type="EMBL" id="KI632337">
    <property type="protein sequence ID" value="EYU18091.1"/>
    <property type="molecule type" value="Genomic_DNA"/>
</dbReference>
<dbReference type="OMA" id="VNNVGHW"/>
<dbReference type="KEGG" id="egt:105950032"/>
<sequence length="274" mass="28595">MAKRLEGKVAIITGGASGIGESTARLFVHHGAKVIIGDVQDELGRTACTNIGPPEVISYVHCDVTVESDVRDAVDAAVSKHGKLDVMFANAGTPGKSDTSILSTDYDDLKSVFGVNVFGAFLCAKHAARVMVPAAGTTRGAAIIFTSSIASVTSGDVPHAYVASKHAVVGLMKNLCVEMGQKGVRVNCISPFGVATPMLMGALKVREKAEADEFVRGIANLKGEDVTADDVAEAAVYLASDESKYVSGQNLVIDGGYSLTNIALRESIKKMMTS</sequence>